<dbReference type="InterPro" id="IPR006169">
    <property type="entry name" value="GTP1_OBG_dom"/>
</dbReference>
<dbReference type="GO" id="GO:0000287">
    <property type="term" value="F:magnesium ion binding"/>
    <property type="evidence" value="ECO:0007669"/>
    <property type="project" value="InterPro"/>
</dbReference>
<keyword evidence="5 8" id="KW-0378">Hydrolase</keyword>
<evidence type="ECO:0000256" key="8">
    <source>
        <dbReference type="HAMAP-Rule" id="MF_01454"/>
    </source>
</evidence>
<dbReference type="InterPro" id="IPR036726">
    <property type="entry name" value="GTP1_OBG_dom_sf"/>
</dbReference>
<comment type="function">
    <text evidence="8">An essential GTPase which binds GTP, GDP and possibly (p)ppGpp with moderate affinity, with high nucleotide exchange rates and a fairly low GTP hydrolysis rate. Plays a role in control of the cell cycle, stress response, ribosome biogenesis and in those bacteria that undergo differentiation, in morphogenesis control.</text>
</comment>
<dbReference type="RefSeq" id="WP_108729641.1">
    <property type="nucleotide sequence ID" value="NZ_CP025785.1"/>
</dbReference>
<dbReference type="InterPro" id="IPR027417">
    <property type="entry name" value="P-loop_NTPase"/>
</dbReference>
<dbReference type="SUPFAM" id="SSF82051">
    <property type="entry name" value="Obg GTP-binding protein N-terminal domain"/>
    <property type="match status" value="1"/>
</dbReference>
<comment type="cofactor">
    <cofactor evidence="8">
        <name>Mg(2+)</name>
        <dbReference type="ChEBI" id="CHEBI:18420"/>
    </cofactor>
</comment>
<dbReference type="PANTHER" id="PTHR11702">
    <property type="entry name" value="DEVELOPMENTALLY REGULATED GTP-BINDING PROTEIN-RELATED"/>
    <property type="match status" value="1"/>
</dbReference>
<dbReference type="InterPro" id="IPR006074">
    <property type="entry name" value="GTP1-OBG_CS"/>
</dbReference>
<dbReference type="NCBIfam" id="TIGR00231">
    <property type="entry name" value="small_GTP"/>
    <property type="match status" value="1"/>
</dbReference>
<keyword evidence="4 8" id="KW-0547">Nucleotide-binding</keyword>
<keyword evidence="2 8" id="KW-0963">Cytoplasm</keyword>
<feature type="binding site" evidence="8">
    <location>
        <begin position="280"/>
        <end position="283"/>
    </location>
    <ligand>
        <name>GTP</name>
        <dbReference type="ChEBI" id="CHEBI:37565"/>
    </ligand>
</feature>
<gene>
    <name evidence="8" type="primary">obg</name>
    <name evidence="11" type="ORF">CR532_04105</name>
</gene>
<keyword evidence="3 8" id="KW-0479">Metal-binding</keyword>
<comment type="subunit">
    <text evidence="8">Monomer.</text>
</comment>
<dbReference type="GO" id="GO:0005525">
    <property type="term" value="F:GTP binding"/>
    <property type="evidence" value="ECO:0007669"/>
    <property type="project" value="UniProtKB-UniRule"/>
</dbReference>
<dbReference type="InterPro" id="IPR014100">
    <property type="entry name" value="GTP-bd_Obg/CgtA"/>
</dbReference>
<feature type="binding site" evidence="8">
    <location>
        <begin position="192"/>
        <end position="196"/>
    </location>
    <ligand>
        <name>GTP</name>
        <dbReference type="ChEBI" id="CHEBI:37565"/>
    </ligand>
</feature>
<evidence type="ECO:0000256" key="1">
    <source>
        <dbReference type="ARBA" id="ARBA00007699"/>
    </source>
</evidence>
<dbReference type="OrthoDB" id="9807318at2"/>
<dbReference type="InterPro" id="IPR045086">
    <property type="entry name" value="OBG_GTPase"/>
</dbReference>
<name>A0A2S1LY70_9SPIR</name>
<dbReference type="FunFam" id="2.70.210.12:FF:000001">
    <property type="entry name" value="GTPase Obg"/>
    <property type="match status" value="1"/>
</dbReference>
<proteinExistence type="inferred from homology"/>
<dbReference type="AlphaFoldDB" id="A0A2S1LY70"/>
<organism evidence="11 12">
    <name type="scientific">Candidatus Borreliella tachyglossi</name>
    <dbReference type="NCBI Taxonomy" id="1964448"/>
    <lineage>
        <taxon>Bacteria</taxon>
        <taxon>Pseudomonadati</taxon>
        <taxon>Spirochaetota</taxon>
        <taxon>Spirochaetia</taxon>
        <taxon>Spirochaetales</taxon>
        <taxon>Borreliaceae</taxon>
        <taxon>Borreliella</taxon>
    </lineage>
</organism>
<dbReference type="GO" id="GO:0005737">
    <property type="term" value="C:cytoplasm"/>
    <property type="evidence" value="ECO:0007669"/>
    <property type="project" value="UniProtKB-SubCell"/>
</dbReference>
<dbReference type="CDD" id="cd01898">
    <property type="entry name" value="Obg"/>
    <property type="match status" value="1"/>
</dbReference>
<feature type="binding site" evidence="8">
    <location>
        <position position="174"/>
    </location>
    <ligand>
        <name>Mg(2+)</name>
        <dbReference type="ChEBI" id="CHEBI:18420"/>
    </ligand>
</feature>
<evidence type="ECO:0000256" key="2">
    <source>
        <dbReference type="ARBA" id="ARBA00022490"/>
    </source>
</evidence>
<dbReference type="PROSITE" id="PS51710">
    <property type="entry name" value="G_OBG"/>
    <property type="match status" value="1"/>
</dbReference>
<comment type="similarity">
    <text evidence="1 8">Belongs to the TRAFAC class OBG-HflX-like GTPase superfamily. OBG GTPase family.</text>
</comment>
<evidence type="ECO:0000256" key="5">
    <source>
        <dbReference type="ARBA" id="ARBA00022801"/>
    </source>
</evidence>
<evidence type="ECO:0000259" key="10">
    <source>
        <dbReference type="PROSITE" id="PS51883"/>
    </source>
</evidence>
<dbReference type="EC" id="3.6.5.-" evidence="8"/>
<dbReference type="InterPro" id="IPR031167">
    <property type="entry name" value="G_OBG"/>
</dbReference>
<feature type="binding site" evidence="8">
    <location>
        <begin position="167"/>
        <end position="174"/>
    </location>
    <ligand>
        <name>GTP</name>
        <dbReference type="ChEBI" id="CHEBI:37565"/>
    </ligand>
</feature>
<dbReference type="Pfam" id="PF01926">
    <property type="entry name" value="MMR_HSR1"/>
    <property type="match status" value="1"/>
</dbReference>
<dbReference type="GO" id="GO:0043022">
    <property type="term" value="F:ribosome binding"/>
    <property type="evidence" value="ECO:0007669"/>
    <property type="project" value="UniProtKB-ARBA"/>
</dbReference>
<dbReference type="Gene3D" id="3.40.50.300">
    <property type="entry name" value="P-loop containing nucleotide triphosphate hydrolases"/>
    <property type="match status" value="1"/>
</dbReference>
<dbReference type="PANTHER" id="PTHR11702:SF31">
    <property type="entry name" value="MITOCHONDRIAL RIBOSOME-ASSOCIATED GTPASE 2"/>
    <property type="match status" value="1"/>
</dbReference>
<dbReference type="GO" id="GO:0003924">
    <property type="term" value="F:GTPase activity"/>
    <property type="evidence" value="ECO:0007669"/>
    <property type="project" value="UniProtKB-UniRule"/>
</dbReference>
<evidence type="ECO:0000256" key="6">
    <source>
        <dbReference type="ARBA" id="ARBA00022842"/>
    </source>
</evidence>
<dbReference type="Gene3D" id="2.70.210.12">
    <property type="entry name" value="GTP1/OBG domain"/>
    <property type="match status" value="1"/>
</dbReference>
<reference evidence="11 12" key="1">
    <citation type="submission" date="2018-01" db="EMBL/GenBank/DDBJ databases">
        <title>Genome sequence of Borrelia tachyglossi.</title>
        <authorList>
            <person name="Gofton A.W."/>
        </authorList>
    </citation>
    <scope>NUCLEOTIDE SEQUENCE [LARGE SCALE GENOMIC DNA]</scope>
    <source>
        <strain evidence="11 12">Bc-F10-1268</strain>
    </source>
</reference>
<dbReference type="GO" id="GO:0042254">
    <property type="term" value="P:ribosome biogenesis"/>
    <property type="evidence" value="ECO:0007669"/>
    <property type="project" value="UniProtKB-UniRule"/>
</dbReference>
<evidence type="ECO:0000313" key="11">
    <source>
        <dbReference type="EMBL" id="AWG43244.1"/>
    </source>
</evidence>
<feature type="binding site" evidence="8">
    <location>
        <begin position="307"/>
        <end position="309"/>
    </location>
    <ligand>
        <name>GTP</name>
        <dbReference type="ChEBI" id="CHEBI:37565"/>
    </ligand>
</feature>
<dbReference type="NCBIfam" id="NF008956">
    <property type="entry name" value="PRK12299.1"/>
    <property type="match status" value="1"/>
</dbReference>
<keyword evidence="6 8" id="KW-0460">Magnesium</keyword>
<dbReference type="InterPro" id="IPR006073">
    <property type="entry name" value="GTP-bd"/>
</dbReference>
<feature type="binding site" evidence="8">
    <location>
        <position position="194"/>
    </location>
    <ligand>
        <name>Mg(2+)</name>
        <dbReference type="ChEBI" id="CHEBI:18420"/>
    </ligand>
</feature>
<feature type="domain" description="Obg" evidence="10">
    <location>
        <begin position="2"/>
        <end position="160"/>
    </location>
</feature>
<dbReference type="HAMAP" id="MF_01454">
    <property type="entry name" value="GTPase_Obg"/>
    <property type="match status" value="1"/>
</dbReference>
<dbReference type="EMBL" id="CP025785">
    <property type="protein sequence ID" value="AWG43244.1"/>
    <property type="molecule type" value="Genomic_DNA"/>
</dbReference>
<evidence type="ECO:0000259" key="9">
    <source>
        <dbReference type="PROSITE" id="PS51710"/>
    </source>
</evidence>
<evidence type="ECO:0000313" key="12">
    <source>
        <dbReference type="Proteomes" id="UP000244655"/>
    </source>
</evidence>
<protein>
    <recommendedName>
        <fullName evidence="8">GTPase Obg</fullName>
        <ecNumber evidence="8">3.6.5.-</ecNumber>
    </recommendedName>
    <alternativeName>
        <fullName evidence="8">GTP-binding protein Obg</fullName>
    </alternativeName>
</protein>
<comment type="subcellular location">
    <subcellularLocation>
        <location evidence="8">Cytoplasm</location>
    </subcellularLocation>
</comment>
<evidence type="ECO:0000256" key="7">
    <source>
        <dbReference type="ARBA" id="ARBA00023134"/>
    </source>
</evidence>
<dbReference type="PROSITE" id="PS51883">
    <property type="entry name" value="OBG"/>
    <property type="match status" value="1"/>
</dbReference>
<feature type="binding site" evidence="8">
    <location>
        <begin position="213"/>
        <end position="216"/>
    </location>
    <ligand>
        <name>GTP</name>
        <dbReference type="ChEBI" id="CHEBI:37565"/>
    </ligand>
</feature>
<dbReference type="SUPFAM" id="SSF52540">
    <property type="entry name" value="P-loop containing nucleoside triphosphate hydrolases"/>
    <property type="match status" value="1"/>
</dbReference>
<dbReference type="InterPro" id="IPR005225">
    <property type="entry name" value="Small_GTP-bd"/>
</dbReference>
<accession>A0A2S1LY70</accession>
<dbReference type="NCBIfam" id="TIGR02729">
    <property type="entry name" value="Obg_CgtA"/>
    <property type="match status" value="1"/>
</dbReference>
<dbReference type="Proteomes" id="UP000244655">
    <property type="component" value="Chromosome"/>
</dbReference>
<dbReference type="PROSITE" id="PS00905">
    <property type="entry name" value="GTP1_OBG"/>
    <property type="match status" value="1"/>
</dbReference>
<keyword evidence="7 8" id="KW-0342">GTP-binding</keyword>
<dbReference type="PIRSF" id="PIRSF002401">
    <property type="entry name" value="GTP_bd_Obg/CgtA"/>
    <property type="match status" value="1"/>
</dbReference>
<dbReference type="PRINTS" id="PR00326">
    <property type="entry name" value="GTP1OBG"/>
</dbReference>
<evidence type="ECO:0000256" key="4">
    <source>
        <dbReference type="ARBA" id="ARBA00022741"/>
    </source>
</evidence>
<keyword evidence="12" id="KW-1185">Reference proteome</keyword>
<evidence type="ECO:0000256" key="3">
    <source>
        <dbReference type="ARBA" id="ARBA00022723"/>
    </source>
</evidence>
<dbReference type="Pfam" id="PF01018">
    <property type="entry name" value="GTP1_OBG"/>
    <property type="match status" value="1"/>
</dbReference>
<feature type="domain" description="OBG-type G" evidence="9">
    <location>
        <begin position="161"/>
        <end position="326"/>
    </location>
</feature>
<sequence length="330" mass="35969">MHTFKDSLTVTVSSGDGGSGCVSFLREKFKAKGGPDGGDGGRGGNVIFRVKENLRSLSLYKNGQRLIAQNGKSGMGLRKSGATGEDLIIFVPPNTRIYDSSTGSVLLELSDFDDEFIALKGGRGGLGNANFKSSTKQAPRFAQPGEAGATLKLHLELFLIADIGFVGLPNAGKSSLISRVTASKSKVADYPFTTKIPHLGVLRRSHHDLIIADIPGIIEGASRGAGLGFEFLRHISKTKVLAFLIDVSRDDFLNTYDIIIDELRAYNEELLNKRRIIVANKLDLEGANENFKQLKNFLYGEKVLGISIYENRGIDELIREFFILAKICEN</sequence>